<keyword evidence="5 9" id="KW-0560">Oxidoreductase</keyword>
<dbReference type="InterPro" id="IPR023753">
    <property type="entry name" value="FAD/NAD-binding_dom"/>
</dbReference>
<dbReference type="PANTHER" id="PTHR43429">
    <property type="entry name" value="PYRIDINE NUCLEOTIDE-DISULFIDE OXIDOREDUCTASE DOMAIN-CONTAINING"/>
    <property type="match status" value="1"/>
</dbReference>
<evidence type="ECO:0000256" key="2">
    <source>
        <dbReference type="ARBA" id="ARBA00009130"/>
    </source>
</evidence>
<dbReference type="InterPro" id="IPR004099">
    <property type="entry name" value="Pyr_nucl-diS_OxRdtase_dimer"/>
</dbReference>
<dbReference type="Pfam" id="PF07992">
    <property type="entry name" value="Pyr_redox_2"/>
    <property type="match status" value="1"/>
</dbReference>
<dbReference type="KEGG" id="panc:E2636_11465"/>
<dbReference type="PANTHER" id="PTHR43429:SF1">
    <property type="entry name" value="NAD(P)H SULFUR OXIDOREDUCTASE (COA-DEPENDENT)"/>
    <property type="match status" value="1"/>
</dbReference>
<dbReference type="OrthoDB" id="9792592at2"/>
<keyword evidence="4" id="KW-0274">FAD</keyword>
<dbReference type="EC" id="1.8.1.14" evidence="9"/>
<dbReference type="Pfam" id="PF02852">
    <property type="entry name" value="Pyr_redox_dim"/>
    <property type="match status" value="1"/>
</dbReference>
<evidence type="ECO:0000259" key="7">
    <source>
        <dbReference type="Pfam" id="PF02852"/>
    </source>
</evidence>
<evidence type="ECO:0000256" key="6">
    <source>
        <dbReference type="ARBA" id="ARBA00023284"/>
    </source>
</evidence>
<comment type="similarity">
    <text evidence="2">Belongs to the class-III pyridine nucleotide-disulfide oxidoreductase family.</text>
</comment>
<dbReference type="SUPFAM" id="SSF55424">
    <property type="entry name" value="FAD/NAD-linked reductases, dimerisation (C-terminal) domain"/>
    <property type="match status" value="1"/>
</dbReference>
<evidence type="ECO:0000256" key="3">
    <source>
        <dbReference type="ARBA" id="ARBA00022630"/>
    </source>
</evidence>
<protein>
    <submittedName>
        <fullName evidence="9">CoA-disulfide reductase</fullName>
        <ecNumber evidence="9">1.8.1.14</ecNumber>
    </submittedName>
</protein>
<dbReference type="InterPro" id="IPR050260">
    <property type="entry name" value="FAD-bd_OxRdtase"/>
</dbReference>
<evidence type="ECO:0000313" key="10">
    <source>
        <dbReference type="Proteomes" id="UP000294292"/>
    </source>
</evidence>
<keyword evidence="6" id="KW-0676">Redox-active center</keyword>
<dbReference type="InterPro" id="IPR016156">
    <property type="entry name" value="FAD/NAD-linked_Rdtase_dimer_sf"/>
</dbReference>
<sequence length="442" mass="48472">MKKIVVIGAVAGGATVASQIRFYEKEAKIVIFDQDETMSYAACGMPYVIGGEIKEADDLLATTPEEFKEIRNIDVHLKHRVTNINRQQKVVEVLNLETQQTFEESYDLLILSPGGTPIVPKTTGLESTTMFTLRNFSDMKRINHYITTKKPKSCVIVGAGFIGLEMAENLVQLGLTVSIVEKSHQVMNILDIDIAEVIEKELQDHGVTIYKNNFISNVSNRNIDLDLGEKLEADFILMCIGVAPSTDLAVNAELTIGKTRGIVTNEYLQTNDPSIYAIGDAAENIDFITGDAKRVPLAWPAHRQAYIVAKHISGEKIPFKGLLGTSICKVFSLSVASTGLNEQTLIVNQIDYTSVSQKSLSNAGYYPDHSKIFLKIHYDPSSRKVLGAQVVGGKGVDKRIDVLATAIYAGLTVDDLQALELAYAPPYSAPKDPINMVGYRAK</sequence>
<evidence type="ECO:0000256" key="1">
    <source>
        <dbReference type="ARBA" id="ARBA00001974"/>
    </source>
</evidence>
<dbReference type="NCBIfam" id="NF010037">
    <property type="entry name" value="PRK13512.1"/>
    <property type="match status" value="1"/>
</dbReference>
<evidence type="ECO:0000256" key="4">
    <source>
        <dbReference type="ARBA" id="ARBA00022827"/>
    </source>
</evidence>
<dbReference type="AlphaFoldDB" id="A0A4V1AN68"/>
<evidence type="ECO:0000256" key="5">
    <source>
        <dbReference type="ARBA" id="ARBA00023002"/>
    </source>
</evidence>
<dbReference type="GO" id="GO:0050451">
    <property type="term" value="F:CoA-disulfide reductase (NADPH) activity"/>
    <property type="evidence" value="ECO:0007669"/>
    <property type="project" value="UniProtKB-EC"/>
</dbReference>
<dbReference type="PRINTS" id="PR00368">
    <property type="entry name" value="FADPNR"/>
</dbReference>
<gene>
    <name evidence="9" type="ORF">E2636_11465</name>
</gene>
<evidence type="ECO:0000313" key="9">
    <source>
        <dbReference type="EMBL" id="QBP41725.1"/>
    </source>
</evidence>
<dbReference type="Proteomes" id="UP000294292">
    <property type="component" value="Chromosome"/>
</dbReference>
<dbReference type="PRINTS" id="PR00411">
    <property type="entry name" value="PNDRDTASEI"/>
</dbReference>
<feature type="domain" description="Pyridine nucleotide-disulphide oxidoreductase dimerisation" evidence="7">
    <location>
        <begin position="327"/>
        <end position="428"/>
    </location>
</feature>
<keyword evidence="3" id="KW-0285">Flavoprotein</keyword>
<evidence type="ECO:0000259" key="8">
    <source>
        <dbReference type="Pfam" id="PF07992"/>
    </source>
</evidence>
<dbReference type="InterPro" id="IPR036188">
    <property type="entry name" value="FAD/NAD-bd_sf"/>
</dbReference>
<dbReference type="EMBL" id="CP038015">
    <property type="protein sequence ID" value="QBP41725.1"/>
    <property type="molecule type" value="Genomic_DNA"/>
</dbReference>
<proteinExistence type="inferred from homology"/>
<dbReference type="RefSeq" id="WP_134210306.1">
    <property type="nucleotide sequence ID" value="NZ_CP038015.1"/>
</dbReference>
<organism evidence="9 10">
    <name type="scientific">Paenisporosarcina antarctica</name>
    <dbReference type="NCBI Taxonomy" id="417367"/>
    <lineage>
        <taxon>Bacteria</taxon>
        <taxon>Bacillati</taxon>
        <taxon>Bacillota</taxon>
        <taxon>Bacilli</taxon>
        <taxon>Bacillales</taxon>
        <taxon>Caryophanaceae</taxon>
        <taxon>Paenisporosarcina</taxon>
    </lineage>
</organism>
<reference evidence="9 10" key="1">
    <citation type="submission" date="2019-03" db="EMBL/GenBank/DDBJ databases">
        <title>Complete genome sequence of Paenisporosarcina antarctica CGMCC 1.6503T.</title>
        <authorList>
            <person name="Rong J.-C."/>
            <person name="Chi N.-Y."/>
            <person name="Zhang Q.-F."/>
        </authorList>
    </citation>
    <scope>NUCLEOTIDE SEQUENCE [LARGE SCALE GENOMIC DNA]</scope>
    <source>
        <strain evidence="9 10">CGMCC 1.6503</strain>
    </source>
</reference>
<name>A0A4V1AN68_9BACL</name>
<keyword evidence="10" id="KW-1185">Reference proteome</keyword>
<comment type="cofactor">
    <cofactor evidence="1">
        <name>FAD</name>
        <dbReference type="ChEBI" id="CHEBI:57692"/>
    </cofactor>
</comment>
<feature type="domain" description="FAD/NAD(P)-binding" evidence="8">
    <location>
        <begin position="3"/>
        <end position="303"/>
    </location>
</feature>
<dbReference type="Gene3D" id="3.50.50.60">
    <property type="entry name" value="FAD/NAD(P)-binding domain"/>
    <property type="match status" value="2"/>
</dbReference>
<dbReference type="SUPFAM" id="SSF51905">
    <property type="entry name" value="FAD/NAD(P)-binding domain"/>
    <property type="match status" value="2"/>
</dbReference>
<accession>A0A4V1AN68</accession>